<accession>A0ABT9SYX4</accession>
<sequence>MDITEALLSPLDADAPCGPNLEYDALFLTLESLATATPERAVGHTVRQAEEPDWRDVAQHAETVAQRTRDLRVAVHLASAWLKTGGIPAWSEGMGLVRGLLERYWDDVHPRLDDGDPLERINALAALSSTDGMLAHLRRAPILHAERVGSFSLRDLRVLNGTLKPEGGDNPAVSQEHVDLVARQADVEELRRVHAGIATALEHAHAIGRTFDERTPGRGPDMDALLRDLRDLHAFLQSLAGSRLPAVAVDAGDDGASPAGGTDASRTSNGTSRGPISGPDDVVRLLDEICAWYAIHEPSSPVPPLLRRASQLVGLSFAELLKAIAPGGLSEFQVLAGDSDS</sequence>
<comment type="caution">
    <text evidence="3">The sequence shown here is derived from an EMBL/GenBank/DDBJ whole genome shotgun (WGS) entry which is preliminary data.</text>
</comment>
<evidence type="ECO:0000313" key="4">
    <source>
        <dbReference type="Proteomes" id="UP001237737"/>
    </source>
</evidence>
<dbReference type="Pfam" id="PF06812">
    <property type="entry name" value="ImpA_N"/>
    <property type="match status" value="1"/>
</dbReference>
<gene>
    <name evidence="3" type="ORF">J2T07_002395</name>
</gene>
<feature type="domain" description="ImpA N-terminal" evidence="2">
    <location>
        <begin position="8"/>
        <end position="128"/>
    </location>
</feature>
<dbReference type="RefSeq" id="WP_306850273.1">
    <property type="nucleotide sequence ID" value="NZ_JAUSSK010000003.1"/>
</dbReference>
<feature type="region of interest" description="Disordered" evidence="1">
    <location>
        <begin position="251"/>
        <end position="279"/>
    </location>
</feature>
<evidence type="ECO:0000259" key="2">
    <source>
        <dbReference type="Pfam" id="PF06812"/>
    </source>
</evidence>
<dbReference type="EMBL" id="JAUSSK010000003">
    <property type="protein sequence ID" value="MDQ0010205.1"/>
    <property type="molecule type" value="Genomic_DNA"/>
</dbReference>
<dbReference type="PANTHER" id="PTHR37951">
    <property type="entry name" value="CYTOPLASMIC PROTEIN-RELATED"/>
    <property type="match status" value="1"/>
</dbReference>
<dbReference type="InterPro" id="IPR017740">
    <property type="entry name" value="TssA-like"/>
</dbReference>
<evidence type="ECO:0000313" key="3">
    <source>
        <dbReference type="EMBL" id="MDQ0010205.1"/>
    </source>
</evidence>
<dbReference type="PANTHER" id="PTHR37951:SF1">
    <property type="entry name" value="TYPE VI SECRETION SYSTEM COMPONENT TSSA1"/>
    <property type="match status" value="1"/>
</dbReference>
<name>A0ABT9SYX4_9GAMM</name>
<proteinExistence type="predicted"/>
<dbReference type="InterPro" id="IPR010657">
    <property type="entry name" value="ImpA_N"/>
</dbReference>
<dbReference type="Proteomes" id="UP001237737">
    <property type="component" value="Unassembled WGS sequence"/>
</dbReference>
<dbReference type="NCBIfam" id="TIGR03363">
    <property type="entry name" value="VI_chp_8"/>
    <property type="match status" value="1"/>
</dbReference>
<keyword evidence="4" id="KW-1185">Reference proteome</keyword>
<organism evidence="3 4">
    <name type="scientific">Luteibacter jiangsuensis</name>
    <dbReference type="NCBI Taxonomy" id="637577"/>
    <lineage>
        <taxon>Bacteria</taxon>
        <taxon>Pseudomonadati</taxon>
        <taxon>Pseudomonadota</taxon>
        <taxon>Gammaproteobacteria</taxon>
        <taxon>Lysobacterales</taxon>
        <taxon>Rhodanobacteraceae</taxon>
        <taxon>Luteibacter</taxon>
    </lineage>
</organism>
<reference evidence="3 4" key="1">
    <citation type="submission" date="2023-07" db="EMBL/GenBank/DDBJ databases">
        <title>Sorghum-associated microbial communities from plants grown in Nebraska, USA.</title>
        <authorList>
            <person name="Schachtman D."/>
        </authorList>
    </citation>
    <scope>NUCLEOTIDE SEQUENCE [LARGE SCALE GENOMIC DNA]</scope>
    <source>
        <strain evidence="3 4">CC60</strain>
    </source>
</reference>
<protein>
    <submittedName>
        <fullName evidence="3">Type VI secretion system protein ImpA</fullName>
    </submittedName>
</protein>
<evidence type="ECO:0000256" key="1">
    <source>
        <dbReference type="SAM" id="MobiDB-lite"/>
    </source>
</evidence>
<feature type="compositionally biased region" description="Low complexity" evidence="1">
    <location>
        <begin position="251"/>
        <end position="265"/>
    </location>
</feature>